<gene>
    <name evidence="13" type="ORF">FB472_0468</name>
</gene>
<dbReference type="PANTHER" id="PTHR45526">
    <property type="entry name" value="TRANSCRIPTIONAL REGULATORY PROTEIN DPIA"/>
    <property type="match status" value="1"/>
</dbReference>
<keyword evidence="3 10" id="KW-0597">Phosphoprotein</keyword>
<feature type="modified residue" description="4-aspartylphosphate" evidence="10">
    <location>
        <position position="57"/>
    </location>
</feature>
<evidence type="ECO:0000313" key="13">
    <source>
        <dbReference type="EMBL" id="TQO18937.1"/>
    </source>
</evidence>
<keyword evidence="8 9" id="KW-0804">Transcription</keyword>
<dbReference type="PROSITE" id="PS50110">
    <property type="entry name" value="RESPONSE_REGULATORY"/>
    <property type="match status" value="1"/>
</dbReference>
<protein>
    <recommendedName>
        <fullName evidence="9">Transcriptional regulatory protein</fullName>
    </recommendedName>
</protein>
<comment type="subcellular location">
    <subcellularLocation>
        <location evidence="1 9">Cytoplasm</location>
    </subcellularLocation>
</comment>
<keyword evidence="14" id="KW-1185">Reference proteome</keyword>
<proteinExistence type="predicted"/>
<dbReference type="OrthoDB" id="7187989at2"/>
<keyword evidence="6 9" id="KW-0238">DNA-binding</keyword>
<dbReference type="SUPFAM" id="SSF52172">
    <property type="entry name" value="CheY-like"/>
    <property type="match status" value="1"/>
</dbReference>
<evidence type="ECO:0000259" key="12">
    <source>
        <dbReference type="PROSITE" id="PS50110"/>
    </source>
</evidence>
<keyword evidence="7 9" id="KW-0010">Activator</keyword>
<evidence type="ECO:0000256" key="7">
    <source>
        <dbReference type="ARBA" id="ARBA00023159"/>
    </source>
</evidence>
<evidence type="ECO:0000256" key="5">
    <source>
        <dbReference type="ARBA" id="ARBA00023015"/>
    </source>
</evidence>
<evidence type="ECO:0000256" key="9">
    <source>
        <dbReference type="PIRNR" id="PIRNR006171"/>
    </source>
</evidence>
<dbReference type="Proteomes" id="UP000316560">
    <property type="component" value="Unassembled WGS sequence"/>
</dbReference>
<dbReference type="Gene3D" id="3.40.50.2300">
    <property type="match status" value="1"/>
</dbReference>
<keyword evidence="2 9" id="KW-0963">Cytoplasm</keyword>
<dbReference type="InterPro" id="IPR001789">
    <property type="entry name" value="Sig_transdc_resp-reg_receiver"/>
</dbReference>
<keyword evidence="4 9" id="KW-0902">Two-component regulatory system</keyword>
<dbReference type="InterPro" id="IPR011006">
    <property type="entry name" value="CheY-like_superfamily"/>
</dbReference>
<dbReference type="RefSeq" id="WP_141989474.1">
    <property type="nucleotide sequence ID" value="NZ_VFRA01000001.1"/>
</dbReference>
<dbReference type="GO" id="GO:0005737">
    <property type="term" value="C:cytoplasm"/>
    <property type="evidence" value="ECO:0007669"/>
    <property type="project" value="UniProtKB-SubCell"/>
</dbReference>
<feature type="domain" description="Response regulatory" evidence="12">
    <location>
        <begin position="6"/>
        <end position="123"/>
    </location>
</feature>
<dbReference type="GO" id="GO:0003700">
    <property type="term" value="F:DNA-binding transcription factor activity"/>
    <property type="evidence" value="ECO:0007669"/>
    <property type="project" value="InterPro"/>
</dbReference>
<evidence type="ECO:0000256" key="8">
    <source>
        <dbReference type="ARBA" id="ARBA00023163"/>
    </source>
</evidence>
<evidence type="ECO:0000256" key="4">
    <source>
        <dbReference type="ARBA" id="ARBA00023012"/>
    </source>
</evidence>
<evidence type="ECO:0000256" key="2">
    <source>
        <dbReference type="ARBA" id="ARBA00022490"/>
    </source>
</evidence>
<accession>A0A8H2PTV5</accession>
<dbReference type="AlphaFoldDB" id="A0A8H2PTV5"/>
<dbReference type="InterPro" id="IPR051271">
    <property type="entry name" value="2C-system_Tx_regulators"/>
</dbReference>
<evidence type="ECO:0000256" key="6">
    <source>
        <dbReference type="ARBA" id="ARBA00023125"/>
    </source>
</evidence>
<dbReference type="PANTHER" id="PTHR45526:SF1">
    <property type="entry name" value="TRANSCRIPTIONAL REGULATORY PROTEIN DCUR-RELATED"/>
    <property type="match status" value="1"/>
</dbReference>
<evidence type="ECO:0000256" key="10">
    <source>
        <dbReference type="PROSITE-ProRule" id="PRU00169"/>
    </source>
</evidence>
<feature type="region of interest" description="Disordered" evidence="11">
    <location>
        <begin position="214"/>
        <end position="240"/>
    </location>
</feature>
<reference evidence="13 14" key="1">
    <citation type="submission" date="2019-06" db="EMBL/GenBank/DDBJ databases">
        <title>Sequencing the genomes of 1000 actinobacteria strains.</title>
        <authorList>
            <person name="Klenk H.-P."/>
        </authorList>
    </citation>
    <scope>NUCLEOTIDE SEQUENCE [LARGE SCALE GENOMIC DNA]</scope>
    <source>
        <strain evidence="13 14">DSM 21947</strain>
    </source>
</reference>
<comment type="caution">
    <text evidence="13">The sequence shown here is derived from an EMBL/GenBank/DDBJ whole genome shotgun (WGS) entry which is preliminary data.</text>
</comment>
<evidence type="ECO:0000313" key="14">
    <source>
        <dbReference type="Proteomes" id="UP000316560"/>
    </source>
</evidence>
<dbReference type="Pfam" id="PF00072">
    <property type="entry name" value="Response_reg"/>
    <property type="match status" value="1"/>
</dbReference>
<dbReference type="EMBL" id="VFRA01000001">
    <property type="protein sequence ID" value="TQO18937.1"/>
    <property type="molecule type" value="Genomic_DNA"/>
</dbReference>
<dbReference type="PIRSF" id="PIRSF006171">
    <property type="entry name" value="RR_citrat_malat"/>
    <property type="match status" value="1"/>
</dbReference>
<evidence type="ECO:0000256" key="1">
    <source>
        <dbReference type="ARBA" id="ARBA00004496"/>
    </source>
</evidence>
<dbReference type="GO" id="GO:0000156">
    <property type="term" value="F:phosphorelay response regulator activity"/>
    <property type="evidence" value="ECO:0007669"/>
    <property type="project" value="TreeGrafter"/>
</dbReference>
<evidence type="ECO:0000256" key="3">
    <source>
        <dbReference type="ARBA" id="ARBA00022553"/>
    </source>
</evidence>
<keyword evidence="5 9" id="KW-0805">Transcription regulation</keyword>
<dbReference type="SMART" id="SM00448">
    <property type="entry name" value="REC"/>
    <property type="match status" value="1"/>
</dbReference>
<organism evidence="13 14">
    <name type="scientific">Rhodoglobus vestalii</name>
    <dbReference type="NCBI Taxonomy" id="193384"/>
    <lineage>
        <taxon>Bacteria</taxon>
        <taxon>Bacillati</taxon>
        <taxon>Actinomycetota</taxon>
        <taxon>Actinomycetes</taxon>
        <taxon>Micrococcales</taxon>
        <taxon>Microbacteriaceae</taxon>
        <taxon>Rhodoglobus</taxon>
    </lineage>
</organism>
<dbReference type="GO" id="GO:0003677">
    <property type="term" value="F:DNA binding"/>
    <property type="evidence" value="ECO:0007669"/>
    <property type="project" value="UniProtKB-KW"/>
</dbReference>
<dbReference type="InterPro" id="IPR024187">
    <property type="entry name" value="Sig_transdc_resp-reg_cit/mal"/>
</dbReference>
<evidence type="ECO:0000256" key="11">
    <source>
        <dbReference type="SAM" id="MobiDB-lite"/>
    </source>
</evidence>
<name>A0A8H2PTV5_9MICO</name>
<sequence length="240" mass="26336">MNAPIRALIVDDDFAVAKIHHQFVDSHPAFSVVGEAHTGTQALQHIQLLRPDVVLLDVYLPDISGLDVLSQVRREHSRHIEFVAVTAARDISSVRHARAEGVRHYLVKPFTASALHSRLNEVASQLTQLGDADRGEPLDQHTVDTLLAGISAPRELPPKGLSRATLAIVTHTLAGAAHNLSASEVALEIGMSRVGARRYLEHLVRTQVAAVEPRYGSTGRPENRYRMRQRPHRPSAAART</sequence>